<feature type="region of interest" description="Disordered" evidence="1">
    <location>
        <begin position="257"/>
        <end position="289"/>
    </location>
</feature>
<feature type="compositionally biased region" description="Polar residues" evidence="1">
    <location>
        <begin position="328"/>
        <end position="343"/>
    </location>
</feature>
<sequence>MEHRPLPHHSPALQRYLEEPASLYERLIAGSGSDRKKFYVDCHKPQLRTVREYVSRREPSQVERFPFVCVFHYEGCRQKFENKRDWKDHVVSQHLALSRVFWECTEPSCTRIECPRHQRLFANKHDFRTHLIQYHQPSNPHDKKNDITFLPDAEVQWLLDRQDSSMRMLCGLPENLGCPMPQCASVHFTGPTAWDQRLNHAAEHFLASPQCLDVFGGENDAELVQWASRNSAAVYQEMPNVCLRQHDCDKSLADSGYSSMSGIHRRSNISQHGDSSPPVPSKMPGQTSDATFYDRSMEELCLSAEAVGIGGWVRDGEYLEPIIDEESNSSASQSVQQPFSQNESMDDRETVGTSQDSDSSDGSDGSPETAAVMQWFHGWLRQGLSSLTQERPSGNRNGNGSQNTASQNKAGSGSGTQKKQGTTRPRRASKRKRGKDDEDDGNGESPKSQCVDGGQRTRMLACPFYKRNPRKYGQRRWKSCAYPGYESMHRLK</sequence>
<feature type="region of interest" description="Disordered" evidence="1">
    <location>
        <begin position="324"/>
        <end position="368"/>
    </location>
</feature>
<reference evidence="2 3" key="1">
    <citation type="submission" date="2020-01" db="EMBL/GenBank/DDBJ databases">
        <title>Identification and distribution of gene clusters putatively required for synthesis of sphingolipid metabolism inhibitors in phylogenetically diverse species of the filamentous fungus Fusarium.</title>
        <authorList>
            <person name="Kim H.-S."/>
            <person name="Busman M."/>
            <person name="Brown D.W."/>
            <person name="Divon H."/>
            <person name="Uhlig S."/>
            <person name="Proctor R.H."/>
        </authorList>
    </citation>
    <scope>NUCLEOTIDE SEQUENCE [LARGE SCALE GENOMIC DNA]</scope>
    <source>
        <strain evidence="2 3">NRRL 13308</strain>
    </source>
</reference>
<evidence type="ECO:0008006" key="4">
    <source>
        <dbReference type="Google" id="ProtNLM"/>
    </source>
</evidence>
<dbReference type="PANTHER" id="PTHR38166">
    <property type="entry name" value="C2H2-TYPE DOMAIN-CONTAINING PROTEIN-RELATED"/>
    <property type="match status" value="1"/>
</dbReference>
<dbReference type="Proteomes" id="UP000536711">
    <property type="component" value="Unassembled WGS sequence"/>
</dbReference>
<proteinExistence type="predicted"/>
<feature type="region of interest" description="Disordered" evidence="1">
    <location>
        <begin position="388"/>
        <end position="458"/>
    </location>
</feature>
<dbReference type="AlphaFoldDB" id="A0A8H4JEB2"/>
<dbReference type="EMBL" id="JAADJF010000425">
    <property type="protein sequence ID" value="KAF4417626.1"/>
    <property type="molecule type" value="Genomic_DNA"/>
</dbReference>
<gene>
    <name evidence="2" type="ORF">FACUT_12115</name>
</gene>
<comment type="caution">
    <text evidence="2">The sequence shown here is derived from an EMBL/GenBank/DDBJ whole genome shotgun (WGS) entry which is preliminary data.</text>
</comment>
<dbReference type="PANTHER" id="PTHR38166:SF1">
    <property type="entry name" value="C2H2-TYPE DOMAIN-CONTAINING PROTEIN"/>
    <property type="match status" value="1"/>
</dbReference>
<dbReference type="OrthoDB" id="4161727at2759"/>
<protein>
    <recommendedName>
        <fullName evidence="4">C2H2-type domain-containing protein</fullName>
    </recommendedName>
</protein>
<feature type="compositionally biased region" description="Basic residues" evidence="1">
    <location>
        <begin position="424"/>
        <end position="433"/>
    </location>
</feature>
<keyword evidence="3" id="KW-1185">Reference proteome</keyword>
<feature type="compositionally biased region" description="Low complexity" evidence="1">
    <location>
        <begin position="356"/>
        <end position="366"/>
    </location>
</feature>
<evidence type="ECO:0000313" key="3">
    <source>
        <dbReference type="Proteomes" id="UP000536711"/>
    </source>
</evidence>
<evidence type="ECO:0000256" key="1">
    <source>
        <dbReference type="SAM" id="MobiDB-lite"/>
    </source>
</evidence>
<organism evidence="2 3">
    <name type="scientific">Fusarium acutatum</name>
    <dbReference type="NCBI Taxonomy" id="78861"/>
    <lineage>
        <taxon>Eukaryota</taxon>
        <taxon>Fungi</taxon>
        <taxon>Dikarya</taxon>
        <taxon>Ascomycota</taxon>
        <taxon>Pezizomycotina</taxon>
        <taxon>Sordariomycetes</taxon>
        <taxon>Hypocreomycetidae</taxon>
        <taxon>Hypocreales</taxon>
        <taxon>Nectriaceae</taxon>
        <taxon>Fusarium</taxon>
        <taxon>Fusarium fujikuroi species complex</taxon>
    </lineage>
</organism>
<accession>A0A8H4JEB2</accession>
<name>A0A8H4JEB2_9HYPO</name>
<evidence type="ECO:0000313" key="2">
    <source>
        <dbReference type="EMBL" id="KAF4417626.1"/>
    </source>
</evidence>
<feature type="compositionally biased region" description="Polar residues" evidence="1">
    <location>
        <begin position="388"/>
        <end position="423"/>
    </location>
</feature>